<dbReference type="STRING" id="402676.B6K383"/>
<dbReference type="OrthoDB" id="70250at2759"/>
<dbReference type="OMA" id="CFWPVQY"/>
<dbReference type="Pfam" id="PF05024">
    <property type="entry name" value="Gpi1"/>
    <property type="match status" value="1"/>
</dbReference>
<dbReference type="AlphaFoldDB" id="B6K383"/>
<feature type="transmembrane region" description="Helical" evidence="1">
    <location>
        <begin position="514"/>
        <end position="530"/>
    </location>
</feature>
<organism evidence="2 4">
    <name type="scientific">Schizosaccharomyces japonicus (strain yFS275 / FY16936)</name>
    <name type="common">Fission yeast</name>
    <dbReference type="NCBI Taxonomy" id="402676"/>
    <lineage>
        <taxon>Eukaryota</taxon>
        <taxon>Fungi</taxon>
        <taxon>Dikarya</taxon>
        <taxon>Ascomycota</taxon>
        <taxon>Taphrinomycotina</taxon>
        <taxon>Schizosaccharomycetes</taxon>
        <taxon>Schizosaccharomycetales</taxon>
        <taxon>Schizosaccharomycetaceae</taxon>
        <taxon>Schizosaccharomyces</taxon>
    </lineage>
</organism>
<dbReference type="GO" id="GO:0016020">
    <property type="term" value="C:membrane"/>
    <property type="evidence" value="ECO:0007669"/>
    <property type="project" value="InterPro"/>
</dbReference>
<keyword evidence="1" id="KW-0472">Membrane</keyword>
<sequence>MPFSEKTLHLNIEQGIPCTDLMMMPDECTTNTEPVSCGSYYVLDDEHCYNTKVKKANEPTATTKTTQTSIVRVFWPRKWITYRHSGLLIGKVFSKTDLVVVACKPIDETDVSVNSTHFFSAAGSLNSDNPHGGGMNGSSAGLEVLGSLNCDEDTDVRTSSGFWLTVHYRMPYLHPEFAKNSTFFKLQSIHLVYFDPPNPKEMQYLSLQPLPLMLRREDEENPDDPDHKEYVHQQSLVEKLQEHFPKTKMNTWNCSLNAEMLQVLNGFYDAREQLQSSDTTNTPMLFQKFVSFFASATKQALFKLFLCLFFIARIVNEVLLRIIHYRVHRKLPNLVELMVSAQQVDLRLQQSCFWPVQYIKLWRSKRRKSYRLSDYAEYIRLYNNLWLITNDIIFGITLATYVTDNVNVLTMLLERFIFTITVDKVRSMVLWLVDTPAGLKLNNDICKFLVKLSVWIIDVWSNVLDYCRPGLPYLVFIVGCSGFFGASLTIALVSDVANLLTIHIRMLYIASARIYNWQLRILYSLMQLFRGKKRNVLRDRIDSYEYDLDQLLLGTILFTVLIFFLPTIFVFYASFATAQVTIMVFKALSEAMLAFLNHFPLFATMLRIKDPKRVPGGLSLEIIHSMPENDEYLSTLYVYCKSKSISLGSMFQQYRKLARRLCAYYLSFQVVWGLAVGLPIPPIPASRLYSIQYSMLPLRRVSIRQLWHLFLTANDSDP</sequence>
<dbReference type="JaponicusDB" id="SJAG_03066">
    <property type="gene designation" value="gpi1"/>
</dbReference>
<evidence type="ECO:0000256" key="1">
    <source>
        <dbReference type="SAM" id="Phobius"/>
    </source>
</evidence>
<keyword evidence="4" id="KW-1185">Reference proteome</keyword>
<protein>
    <submittedName>
        <fullName evidence="2">Pig-Q</fullName>
    </submittedName>
</protein>
<accession>B6K383</accession>
<name>B6K383_SCHJY</name>
<dbReference type="VEuPathDB" id="FungiDB:SJAG_03066"/>
<feature type="transmembrane region" description="Helical" evidence="1">
    <location>
        <begin position="471"/>
        <end position="494"/>
    </location>
</feature>
<feature type="transmembrane region" description="Helical" evidence="1">
    <location>
        <begin position="661"/>
        <end position="680"/>
    </location>
</feature>
<evidence type="ECO:0000313" key="4">
    <source>
        <dbReference type="Proteomes" id="UP000001744"/>
    </source>
</evidence>
<keyword evidence="1" id="KW-1133">Transmembrane helix</keyword>
<keyword evidence="1" id="KW-0812">Transmembrane</keyword>
<dbReference type="EMBL" id="KE651167">
    <property type="protein sequence ID" value="EEB07940.2"/>
    <property type="molecule type" value="Genomic_DNA"/>
</dbReference>
<dbReference type="GeneID" id="7048981"/>
<feature type="transmembrane region" description="Helical" evidence="1">
    <location>
        <begin position="551"/>
        <end position="574"/>
    </location>
</feature>
<dbReference type="HOGENOM" id="CLU_007914_2_1_1"/>
<dbReference type="PANTHER" id="PTHR21329">
    <property type="entry name" value="PHOSPHATIDYLINOSITOL N-ACETYLGLUCOSAMINYLTRANSFERASE SUBUNIT Q-RELATED"/>
    <property type="match status" value="1"/>
</dbReference>
<dbReference type="RefSeq" id="XP_002174233.2">
    <property type="nucleotide sequence ID" value="XM_002174197.2"/>
</dbReference>
<dbReference type="GO" id="GO:0017176">
    <property type="term" value="F:phosphatidylinositol N-acetylglucosaminyltransferase activity"/>
    <property type="evidence" value="ECO:0007669"/>
    <property type="project" value="EnsemblFungi"/>
</dbReference>
<dbReference type="GO" id="GO:0005783">
    <property type="term" value="C:endoplasmic reticulum"/>
    <property type="evidence" value="ECO:0000318"/>
    <property type="project" value="GO_Central"/>
</dbReference>
<dbReference type="Proteomes" id="UP000001744">
    <property type="component" value="Unassembled WGS sequence"/>
</dbReference>
<dbReference type="PANTHER" id="PTHR21329:SF3">
    <property type="entry name" value="PHOSPHATIDYLINOSITOL N-ACETYLGLUCOSAMINYLTRANSFERASE SUBUNIT Q"/>
    <property type="match status" value="1"/>
</dbReference>
<dbReference type="eggNOG" id="KOG1183">
    <property type="taxonomic scope" value="Eukaryota"/>
</dbReference>
<feature type="transmembrane region" description="Helical" evidence="1">
    <location>
        <begin position="300"/>
        <end position="320"/>
    </location>
</feature>
<dbReference type="InterPro" id="IPR007720">
    <property type="entry name" value="PigQ/GPI1"/>
</dbReference>
<dbReference type="GO" id="GO:0006506">
    <property type="term" value="P:GPI anchor biosynthetic process"/>
    <property type="evidence" value="ECO:0000318"/>
    <property type="project" value="GO_Central"/>
</dbReference>
<reference evidence="2 4" key="1">
    <citation type="journal article" date="2011" name="Science">
        <title>Comparative functional genomics of the fission yeasts.</title>
        <authorList>
            <person name="Rhind N."/>
            <person name="Chen Z."/>
            <person name="Yassour M."/>
            <person name="Thompson D.A."/>
            <person name="Haas B.J."/>
            <person name="Habib N."/>
            <person name="Wapinski I."/>
            <person name="Roy S."/>
            <person name="Lin M.F."/>
            <person name="Heiman D.I."/>
            <person name="Young S.K."/>
            <person name="Furuya K."/>
            <person name="Guo Y."/>
            <person name="Pidoux A."/>
            <person name="Chen H.M."/>
            <person name="Robbertse B."/>
            <person name="Goldberg J.M."/>
            <person name="Aoki K."/>
            <person name="Bayne E.H."/>
            <person name="Berlin A.M."/>
            <person name="Desjardins C.A."/>
            <person name="Dobbs E."/>
            <person name="Dukaj L."/>
            <person name="Fan L."/>
            <person name="FitzGerald M.G."/>
            <person name="French C."/>
            <person name="Gujja S."/>
            <person name="Hansen K."/>
            <person name="Keifenheim D."/>
            <person name="Levin J.Z."/>
            <person name="Mosher R.A."/>
            <person name="Mueller C.A."/>
            <person name="Pfiffner J."/>
            <person name="Priest M."/>
            <person name="Russ C."/>
            <person name="Smialowska A."/>
            <person name="Swoboda P."/>
            <person name="Sykes S.M."/>
            <person name="Vaughn M."/>
            <person name="Vengrova S."/>
            <person name="Yoder R."/>
            <person name="Zeng Q."/>
            <person name="Allshire R."/>
            <person name="Baulcombe D."/>
            <person name="Birren B.W."/>
            <person name="Brown W."/>
            <person name="Ekwall K."/>
            <person name="Kellis M."/>
            <person name="Leatherwood J."/>
            <person name="Levin H."/>
            <person name="Margalit H."/>
            <person name="Martienssen R."/>
            <person name="Nieduszynski C.A."/>
            <person name="Spatafora J.W."/>
            <person name="Friedman N."/>
            <person name="Dalgaard J.Z."/>
            <person name="Baumann P."/>
            <person name="Niki H."/>
            <person name="Regev A."/>
            <person name="Nusbaum C."/>
        </authorList>
    </citation>
    <scope>NUCLEOTIDE SEQUENCE [LARGE SCALE GENOMIC DNA]</scope>
    <source>
        <strain evidence="4">yFS275 / FY16936</strain>
    </source>
</reference>
<evidence type="ECO:0000313" key="3">
    <source>
        <dbReference type="JaponicusDB" id="SJAG_03066"/>
    </source>
</evidence>
<gene>
    <name evidence="3" type="primary">gpi1</name>
    <name evidence="2" type="ORF">SJAG_03066</name>
</gene>
<proteinExistence type="predicted"/>
<evidence type="ECO:0000313" key="2">
    <source>
        <dbReference type="EMBL" id="EEB07940.2"/>
    </source>
</evidence>